<dbReference type="AlphaFoldDB" id="A0A2A2IGT1"/>
<organism evidence="2 3">
    <name type="scientific">Virgibacillus profundi</name>
    <dbReference type="NCBI Taxonomy" id="2024555"/>
    <lineage>
        <taxon>Bacteria</taxon>
        <taxon>Bacillati</taxon>
        <taxon>Bacillota</taxon>
        <taxon>Bacilli</taxon>
        <taxon>Bacillales</taxon>
        <taxon>Bacillaceae</taxon>
        <taxon>Virgibacillus</taxon>
    </lineage>
</organism>
<evidence type="ECO:0000256" key="1">
    <source>
        <dbReference type="SAM" id="Phobius"/>
    </source>
</evidence>
<reference evidence="2 3" key="1">
    <citation type="submission" date="2017-08" db="EMBL/GenBank/DDBJ databases">
        <title>Virgibacillus indicus sp. nov. and Virgibacillus profoundi sp. nov, two moderately halophilic bacteria isolated from marine sediment by using the Microfluidic Streak Plate.</title>
        <authorList>
            <person name="Xu B."/>
            <person name="Hu B."/>
            <person name="Wang J."/>
            <person name="Zhu Y."/>
            <person name="Huang L."/>
            <person name="Du W."/>
            <person name="Huang Y."/>
        </authorList>
    </citation>
    <scope>NUCLEOTIDE SEQUENCE [LARGE SCALE GENOMIC DNA]</scope>
    <source>
        <strain evidence="2 3">IO3-P3-H5</strain>
    </source>
</reference>
<keyword evidence="1" id="KW-0472">Membrane</keyword>
<keyword evidence="3" id="KW-1185">Reference proteome</keyword>
<comment type="caution">
    <text evidence="2">The sequence shown here is derived from an EMBL/GenBank/DDBJ whole genome shotgun (WGS) entry which is preliminary data.</text>
</comment>
<accession>A0A2A2IGT1</accession>
<feature type="transmembrane region" description="Helical" evidence="1">
    <location>
        <begin position="50"/>
        <end position="79"/>
    </location>
</feature>
<protein>
    <submittedName>
        <fullName evidence="2">Uncharacterized protein</fullName>
    </submittedName>
</protein>
<keyword evidence="1" id="KW-0812">Transmembrane</keyword>
<sequence length="87" mass="9253">MRNILGYISIVIAVLVGINIGLYFTASGYYDIATSAQQGYMNSIFSNGTFMLGVAKIIFAGTVGFISSIIALIPAWLLLRNEGGGNK</sequence>
<dbReference type="EMBL" id="NPOA01000004">
    <property type="protein sequence ID" value="PAV30350.1"/>
    <property type="molecule type" value="Genomic_DNA"/>
</dbReference>
<name>A0A2A2IGT1_9BACI</name>
<keyword evidence="1" id="KW-1133">Transmembrane helix</keyword>
<evidence type="ECO:0000313" key="3">
    <source>
        <dbReference type="Proteomes" id="UP000218887"/>
    </source>
</evidence>
<evidence type="ECO:0000313" key="2">
    <source>
        <dbReference type="EMBL" id="PAV30350.1"/>
    </source>
</evidence>
<dbReference type="Proteomes" id="UP000218887">
    <property type="component" value="Unassembled WGS sequence"/>
</dbReference>
<gene>
    <name evidence="2" type="ORF">CIL05_07720</name>
</gene>
<dbReference type="RefSeq" id="WP_095654952.1">
    <property type="nucleotide sequence ID" value="NZ_NPOA01000004.1"/>
</dbReference>
<proteinExistence type="predicted"/>
<feature type="transmembrane region" description="Helical" evidence="1">
    <location>
        <begin position="7"/>
        <end position="30"/>
    </location>
</feature>